<name>A0A918VH04_9GAMM</name>
<sequence>MALAVACNAEACLETQLSGLWQDAVVLANGLLALCQVPSTSIKDTNVQTWLGSLTAVLQIEPQLAGHISEWLKRYVQLFILVTSVTWLSRN</sequence>
<dbReference type="EMBL" id="BMXA01000001">
    <property type="protein sequence ID" value="GHA00589.1"/>
    <property type="molecule type" value="Genomic_DNA"/>
</dbReference>
<keyword evidence="2" id="KW-1185">Reference proteome</keyword>
<comment type="caution">
    <text evidence="1">The sequence shown here is derived from an EMBL/GenBank/DDBJ whole genome shotgun (WGS) entry which is preliminary data.</text>
</comment>
<dbReference type="Proteomes" id="UP000614811">
    <property type="component" value="Unassembled WGS sequence"/>
</dbReference>
<reference evidence="1" key="1">
    <citation type="journal article" date="2014" name="Int. J. Syst. Evol. Microbiol.">
        <title>Complete genome sequence of Corynebacterium casei LMG S-19264T (=DSM 44701T), isolated from a smear-ripened cheese.</title>
        <authorList>
            <consortium name="US DOE Joint Genome Institute (JGI-PGF)"/>
            <person name="Walter F."/>
            <person name="Albersmeier A."/>
            <person name="Kalinowski J."/>
            <person name="Ruckert C."/>
        </authorList>
    </citation>
    <scope>NUCLEOTIDE SEQUENCE</scope>
    <source>
        <strain evidence="1">KCTC 12711</strain>
    </source>
</reference>
<evidence type="ECO:0000313" key="1">
    <source>
        <dbReference type="EMBL" id="GHA00589.1"/>
    </source>
</evidence>
<protein>
    <submittedName>
        <fullName evidence="1">Uncharacterized protein</fullName>
    </submittedName>
</protein>
<gene>
    <name evidence="1" type="ORF">GCM10008090_06850</name>
</gene>
<evidence type="ECO:0000313" key="2">
    <source>
        <dbReference type="Proteomes" id="UP000614811"/>
    </source>
</evidence>
<organism evidence="1 2">
    <name type="scientific">Arenicella chitinivorans</name>
    <dbReference type="NCBI Taxonomy" id="1329800"/>
    <lineage>
        <taxon>Bacteria</taxon>
        <taxon>Pseudomonadati</taxon>
        <taxon>Pseudomonadota</taxon>
        <taxon>Gammaproteobacteria</taxon>
        <taxon>Arenicellales</taxon>
        <taxon>Arenicellaceae</taxon>
        <taxon>Arenicella</taxon>
    </lineage>
</organism>
<dbReference type="AlphaFoldDB" id="A0A918VH04"/>
<reference evidence="1" key="2">
    <citation type="submission" date="2020-09" db="EMBL/GenBank/DDBJ databases">
        <authorList>
            <person name="Sun Q."/>
            <person name="Kim S."/>
        </authorList>
    </citation>
    <scope>NUCLEOTIDE SEQUENCE</scope>
    <source>
        <strain evidence="1">KCTC 12711</strain>
    </source>
</reference>
<accession>A0A918VH04</accession>
<proteinExistence type="predicted"/>